<dbReference type="eggNOG" id="arCOG05861">
    <property type="taxonomic scope" value="Archaea"/>
</dbReference>
<keyword evidence="2" id="KW-0812">Transmembrane</keyword>
<dbReference type="OrthoDB" id="271106at2157"/>
<evidence type="ECO:0008006" key="5">
    <source>
        <dbReference type="Google" id="ProtNLM"/>
    </source>
</evidence>
<dbReference type="EMBL" id="AOMF01000171">
    <property type="protein sequence ID" value="EMA50261.1"/>
    <property type="molecule type" value="Genomic_DNA"/>
</dbReference>
<evidence type="ECO:0000313" key="4">
    <source>
        <dbReference type="Proteomes" id="UP000011680"/>
    </source>
</evidence>
<dbReference type="PROSITE" id="PS51318">
    <property type="entry name" value="TAT"/>
    <property type="match status" value="1"/>
</dbReference>
<feature type="transmembrane region" description="Helical" evidence="2">
    <location>
        <begin position="12"/>
        <end position="32"/>
    </location>
</feature>
<comment type="caution">
    <text evidence="3">The sequence shown here is derived from an EMBL/GenBank/DDBJ whole genome shotgun (WGS) entry which is preliminary data.</text>
</comment>
<dbReference type="InterPro" id="IPR006311">
    <property type="entry name" value="TAT_signal"/>
</dbReference>
<dbReference type="InterPro" id="IPR023833">
    <property type="entry name" value="Signal_pept_SipW-depend-type"/>
</dbReference>
<evidence type="ECO:0000256" key="2">
    <source>
        <dbReference type="SAM" id="Phobius"/>
    </source>
</evidence>
<dbReference type="AlphaFoldDB" id="M0MXD2"/>
<dbReference type="Pfam" id="PF12389">
    <property type="entry name" value="Peptidase_M73"/>
    <property type="match status" value="1"/>
</dbReference>
<gene>
    <name evidence="3" type="ORF">C451_17220</name>
</gene>
<name>M0MXD2_9EURY</name>
<keyword evidence="2" id="KW-1133">Transmembrane helix</keyword>
<dbReference type="Proteomes" id="UP000011680">
    <property type="component" value="Unassembled WGS sequence"/>
</dbReference>
<dbReference type="PATRIC" id="fig|1227457.3.peg.3358"/>
<evidence type="ECO:0000256" key="1">
    <source>
        <dbReference type="SAM" id="MobiDB-lite"/>
    </source>
</evidence>
<feature type="region of interest" description="Disordered" evidence="1">
    <location>
        <begin position="154"/>
        <end position="180"/>
    </location>
</feature>
<evidence type="ECO:0000313" key="3">
    <source>
        <dbReference type="EMBL" id="EMA50261.1"/>
    </source>
</evidence>
<dbReference type="NCBIfam" id="TIGR04088">
    <property type="entry name" value="cognate_SipW"/>
    <property type="match status" value="1"/>
</dbReference>
<keyword evidence="4" id="KW-1185">Reference proteome</keyword>
<dbReference type="InterPro" id="IPR022121">
    <property type="entry name" value="Peptidase_M73_camelysin"/>
</dbReference>
<accession>M0MXD2</accession>
<dbReference type="STRING" id="1227457.C451_17220"/>
<reference evidence="3 4" key="1">
    <citation type="journal article" date="2014" name="PLoS Genet.">
        <title>Phylogenetically driven sequencing of extremely halophilic archaea reveals strategies for static and dynamic osmo-response.</title>
        <authorList>
            <person name="Becker E.A."/>
            <person name="Seitzer P.M."/>
            <person name="Tritt A."/>
            <person name="Larsen D."/>
            <person name="Krusor M."/>
            <person name="Yao A.I."/>
            <person name="Wu D."/>
            <person name="Madern D."/>
            <person name="Eisen J.A."/>
            <person name="Darling A.E."/>
            <person name="Facciotti M.T."/>
        </authorList>
    </citation>
    <scope>NUCLEOTIDE SEQUENCE [LARGE SCALE GENOMIC DNA]</scope>
    <source>
        <strain evidence="3 4">JCM 13552</strain>
    </source>
</reference>
<dbReference type="RefSeq" id="WP_007742431.1">
    <property type="nucleotide sequence ID" value="NZ_AOMF01000171.1"/>
</dbReference>
<proteinExistence type="predicted"/>
<protein>
    <recommendedName>
        <fullName evidence="5">SipW-cognate class signal peptide</fullName>
    </recommendedName>
</protein>
<organism evidence="3 4">
    <name type="scientific">Halococcus thailandensis JCM 13552</name>
    <dbReference type="NCBI Taxonomy" id="1227457"/>
    <lineage>
        <taxon>Archaea</taxon>
        <taxon>Methanobacteriati</taxon>
        <taxon>Methanobacteriota</taxon>
        <taxon>Stenosarchaea group</taxon>
        <taxon>Halobacteria</taxon>
        <taxon>Halobacteriales</taxon>
        <taxon>Halococcaceae</taxon>
        <taxon>Halococcus</taxon>
    </lineage>
</organism>
<keyword evidence="2" id="KW-0472">Membrane</keyword>
<sequence length="228" mass="24387">MTDETTRRRVLTAIATAGGIGALGGAGTYAVFSDTASTKATFTSGSLDLRVHYDRTYVGDDEQTDSGIIDGQGSTELPGYSELMTGDSGQLKFCFELANNPAYLWACGELTTSSDLADAIEATVRYRDQDGTKGNPIGEKNRNLSSVFSALNDGLPLDSKGRDRDAGKQTAYEPSSSGETTGPCLCIDWKLPDDTDATVQNKEFGFDLRFHAMQARHHDGTNNPCTGD</sequence>